<gene>
    <name evidence="1" type="ORF">BLA3211_07989</name>
</gene>
<evidence type="ECO:0000313" key="1">
    <source>
        <dbReference type="EMBL" id="CAB3974411.1"/>
    </source>
</evidence>
<evidence type="ECO:0000313" key="2">
    <source>
        <dbReference type="Proteomes" id="UP000494301"/>
    </source>
</evidence>
<proteinExistence type="predicted"/>
<accession>A0A6J5JTA3</accession>
<dbReference type="EMBL" id="CABWIL020000047">
    <property type="protein sequence ID" value="CAB3974411.1"/>
    <property type="molecule type" value="Genomic_DNA"/>
</dbReference>
<reference evidence="1 2" key="1">
    <citation type="submission" date="2020-04" db="EMBL/GenBank/DDBJ databases">
        <authorList>
            <person name="Depoorter E."/>
        </authorList>
    </citation>
    <scope>NUCLEOTIDE SEQUENCE [LARGE SCALE GENOMIC DNA]</scope>
    <source>
        <strain evidence="1 2">BCC0217</strain>
    </source>
</reference>
<dbReference type="AlphaFoldDB" id="A0A6J5JTA3"/>
<protein>
    <submittedName>
        <fullName evidence="1">Uncharacterized protein</fullName>
    </submittedName>
</protein>
<name>A0A6J5JTA3_9BURK</name>
<organism evidence="1 2">
    <name type="scientific">Burkholderia aenigmatica</name>
    <dbReference type="NCBI Taxonomy" id="2015348"/>
    <lineage>
        <taxon>Bacteria</taxon>
        <taxon>Pseudomonadati</taxon>
        <taxon>Pseudomonadota</taxon>
        <taxon>Betaproteobacteria</taxon>
        <taxon>Burkholderiales</taxon>
        <taxon>Burkholderiaceae</taxon>
        <taxon>Burkholderia</taxon>
        <taxon>Burkholderia cepacia complex</taxon>
    </lineage>
</organism>
<sequence length="36" mass="4115">MAEVSQGLFPRIVRVPPFEEIHSWGQRKPAINGNRP</sequence>
<dbReference type="Proteomes" id="UP000494301">
    <property type="component" value="Unassembled WGS sequence"/>
</dbReference>